<sequence length="189" mass="21984">MVISNEDRIRVTEILANAFKDNKSVNYIVKQDRKRLSRIKLLMEYAYFMCNTYGRVILSEDKNACALVLFPDKKSVTLKGIYWDVKLVFKVIGLSNLPKVLKREALIKKQHPQLPFYYLWFIGVDPLAAGRGLGSVLLQELTNEAEVMGLPFYLETSTVENIPWYQKFGLHVYHTQDIGYTLYFLKYLT</sequence>
<reference evidence="2 3" key="1">
    <citation type="submission" date="2017-10" db="EMBL/GenBank/DDBJ databases">
        <title>Whole genome of Pedobacter ginsengisoli T01R-27 isolated from tomato rhizosphere.</title>
        <authorList>
            <person name="Weon H.-Y."/>
            <person name="Lee S.A."/>
            <person name="Sang M.K."/>
            <person name="Song J."/>
        </authorList>
    </citation>
    <scope>NUCLEOTIDE SEQUENCE [LARGE SCALE GENOMIC DNA]</scope>
    <source>
        <strain evidence="2 3">T01R-27</strain>
    </source>
</reference>
<evidence type="ECO:0000313" key="2">
    <source>
        <dbReference type="EMBL" id="ATP57396.1"/>
    </source>
</evidence>
<dbReference type="Pfam" id="PF00583">
    <property type="entry name" value="Acetyltransf_1"/>
    <property type="match status" value="1"/>
</dbReference>
<dbReference type="AlphaFoldDB" id="A0A2D1U717"/>
<dbReference type="PANTHER" id="PTHR42791">
    <property type="entry name" value="GNAT FAMILY ACETYLTRANSFERASE"/>
    <property type="match status" value="1"/>
</dbReference>
<dbReference type="GO" id="GO:0016747">
    <property type="term" value="F:acyltransferase activity, transferring groups other than amino-acyl groups"/>
    <property type="evidence" value="ECO:0007669"/>
    <property type="project" value="InterPro"/>
</dbReference>
<accession>A0A2D1U717</accession>
<dbReference type="KEGG" id="pgs:CPT03_13415"/>
<dbReference type="EMBL" id="CP024091">
    <property type="protein sequence ID" value="ATP57396.1"/>
    <property type="molecule type" value="Genomic_DNA"/>
</dbReference>
<evidence type="ECO:0000259" key="1">
    <source>
        <dbReference type="Pfam" id="PF00583"/>
    </source>
</evidence>
<name>A0A2D1U717_9SPHI</name>
<feature type="domain" description="N-acetyltransferase" evidence="1">
    <location>
        <begin position="113"/>
        <end position="169"/>
    </location>
</feature>
<dbReference type="Gene3D" id="3.40.630.30">
    <property type="match status" value="1"/>
</dbReference>
<dbReference type="CDD" id="cd04301">
    <property type="entry name" value="NAT_SF"/>
    <property type="match status" value="1"/>
</dbReference>
<keyword evidence="2" id="KW-0808">Transferase</keyword>
<protein>
    <submittedName>
        <fullName evidence="2">GNAT family N-acetyltransferase</fullName>
    </submittedName>
</protein>
<dbReference type="PANTHER" id="PTHR42791:SF1">
    <property type="entry name" value="N-ACETYLTRANSFERASE DOMAIN-CONTAINING PROTEIN"/>
    <property type="match status" value="1"/>
</dbReference>
<dbReference type="RefSeq" id="WP_099439320.1">
    <property type="nucleotide sequence ID" value="NZ_CP024091.1"/>
</dbReference>
<gene>
    <name evidence="2" type="ORF">CPT03_13415</name>
</gene>
<dbReference type="InterPro" id="IPR016181">
    <property type="entry name" value="Acyl_CoA_acyltransferase"/>
</dbReference>
<dbReference type="Proteomes" id="UP000223749">
    <property type="component" value="Chromosome"/>
</dbReference>
<dbReference type="SUPFAM" id="SSF55729">
    <property type="entry name" value="Acyl-CoA N-acyltransferases (Nat)"/>
    <property type="match status" value="1"/>
</dbReference>
<dbReference type="OrthoDB" id="1452841at2"/>
<organism evidence="2 3">
    <name type="scientific">Pedobacter ginsengisoli</name>
    <dbReference type="NCBI Taxonomy" id="363852"/>
    <lineage>
        <taxon>Bacteria</taxon>
        <taxon>Pseudomonadati</taxon>
        <taxon>Bacteroidota</taxon>
        <taxon>Sphingobacteriia</taxon>
        <taxon>Sphingobacteriales</taxon>
        <taxon>Sphingobacteriaceae</taxon>
        <taxon>Pedobacter</taxon>
    </lineage>
</organism>
<dbReference type="InterPro" id="IPR052523">
    <property type="entry name" value="Trichothecene_AcTrans"/>
</dbReference>
<dbReference type="InterPro" id="IPR000182">
    <property type="entry name" value="GNAT_dom"/>
</dbReference>
<keyword evidence="3" id="KW-1185">Reference proteome</keyword>
<evidence type="ECO:0000313" key="3">
    <source>
        <dbReference type="Proteomes" id="UP000223749"/>
    </source>
</evidence>
<proteinExistence type="predicted"/>